<evidence type="ECO:0000313" key="6">
    <source>
        <dbReference type="EMBL" id="NYI80338.1"/>
    </source>
</evidence>
<comment type="caution">
    <text evidence="6">The sequence shown here is derived from an EMBL/GenBank/DDBJ whole genome shotgun (WGS) entry which is preliminary data.</text>
</comment>
<name>A0A7Z0DRU0_9ACTN</name>
<dbReference type="InterPro" id="IPR009057">
    <property type="entry name" value="Homeodomain-like_sf"/>
</dbReference>
<dbReference type="EMBL" id="JACBZR010000001">
    <property type="protein sequence ID" value="NYI80338.1"/>
    <property type="molecule type" value="Genomic_DNA"/>
</dbReference>
<feature type="DNA-binding region" description="H-T-H motif" evidence="4">
    <location>
        <begin position="28"/>
        <end position="47"/>
    </location>
</feature>
<dbReference type="GO" id="GO:0000976">
    <property type="term" value="F:transcription cis-regulatory region binding"/>
    <property type="evidence" value="ECO:0007669"/>
    <property type="project" value="TreeGrafter"/>
</dbReference>
<proteinExistence type="predicted"/>
<dbReference type="InterPro" id="IPR050109">
    <property type="entry name" value="HTH-type_TetR-like_transc_reg"/>
</dbReference>
<gene>
    <name evidence="6" type="ORF">BJ988_004986</name>
</gene>
<dbReference type="PANTHER" id="PTHR30055:SF238">
    <property type="entry name" value="MYCOFACTOCIN BIOSYNTHESIS TRANSCRIPTIONAL REGULATOR MFTR-RELATED"/>
    <property type="match status" value="1"/>
</dbReference>
<dbReference type="InterPro" id="IPR001647">
    <property type="entry name" value="HTH_TetR"/>
</dbReference>
<dbReference type="PROSITE" id="PS50977">
    <property type="entry name" value="HTH_TETR_2"/>
    <property type="match status" value="1"/>
</dbReference>
<protein>
    <submittedName>
        <fullName evidence="6">AcrR family transcriptional regulator</fullName>
    </submittedName>
</protein>
<evidence type="ECO:0000256" key="2">
    <source>
        <dbReference type="ARBA" id="ARBA00023125"/>
    </source>
</evidence>
<keyword evidence="2 4" id="KW-0238">DNA-binding</keyword>
<keyword evidence="1" id="KW-0805">Transcription regulation</keyword>
<dbReference type="RefSeq" id="WP_179660539.1">
    <property type="nucleotide sequence ID" value="NZ_JACBZR010000001.1"/>
</dbReference>
<evidence type="ECO:0000256" key="1">
    <source>
        <dbReference type="ARBA" id="ARBA00023015"/>
    </source>
</evidence>
<dbReference type="Proteomes" id="UP000564496">
    <property type="component" value="Unassembled WGS sequence"/>
</dbReference>
<dbReference type="AlphaFoldDB" id="A0A7Z0DRU0"/>
<evidence type="ECO:0000256" key="3">
    <source>
        <dbReference type="ARBA" id="ARBA00023163"/>
    </source>
</evidence>
<evidence type="ECO:0000259" key="5">
    <source>
        <dbReference type="PROSITE" id="PS50977"/>
    </source>
</evidence>
<evidence type="ECO:0000313" key="7">
    <source>
        <dbReference type="Proteomes" id="UP000564496"/>
    </source>
</evidence>
<dbReference type="Pfam" id="PF00440">
    <property type="entry name" value="TetR_N"/>
    <property type="match status" value="1"/>
</dbReference>
<accession>A0A7Z0DRU0</accession>
<keyword evidence="3" id="KW-0804">Transcription</keyword>
<dbReference type="PANTHER" id="PTHR30055">
    <property type="entry name" value="HTH-TYPE TRANSCRIPTIONAL REGULATOR RUTR"/>
    <property type="match status" value="1"/>
</dbReference>
<organism evidence="6 7">
    <name type="scientific">Nocardioides panzhihuensis</name>
    <dbReference type="NCBI Taxonomy" id="860243"/>
    <lineage>
        <taxon>Bacteria</taxon>
        <taxon>Bacillati</taxon>
        <taxon>Actinomycetota</taxon>
        <taxon>Actinomycetes</taxon>
        <taxon>Propionibacteriales</taxon>
        <taxon>Nocardioidaceae</taxon>
        <taxon>Nocardioides</taxon>
    </lineage>
</organism>
<keyword evidence="7" id="KW-1185">Reference proteome</keyword>
<evidence type="ECO:0000256" key="4">
    <source>
        <dbReference type="PROSITE-ProRule" id="PRU00335"/>
    </source>
</evidence>
<dbReference type="SUPFAM" id="SSF46689">
    <property type="entry name" value="Homeodomain-like"/>
    <property type="match status" value="1"/>
</dbReference>
<feature type="domain" description="HTH tetR-type" evidence="5">
    <location>
        <begin position="5"/>
        <end position="65"/>
    </location>
</feature>
<dbReference type="GO" id="GO:0003700">
    <property type="term" value="F:DNA-binding transcription factor activity"/>
    <property type="evidence" value="ECO:0007669"/>
    <property type="project" value="TreeGrafter"/>
</dbReference>
<dbReference type="Gene3D" id="1.10.357.10">
    <property type="entry name" value="Tetracycline Repressor, domain 2"/>
    <property type="match status" value="1"/>
</dbReference>
<reference evidence="6 7" key="1">
    <citation type="submission" date="2020-07" db="EMBL/GenBank/DDBJ databases">
        <title>Sequencing the genomes of 1000 actinobacteria strains.</title>
        <authorList>
            <person name="Klenk H.-P."/>
        </authorList>
    </citation>
    <scope>NUCLEOTIDE SEQUENCE [LARGE SCALE GENOMIC DNA]</scope>
    <source>
        <strain evidence="6 7">DSM 26487</strain>
    </source>
</reference>
<sequence length="187" mass="20424">MRPANGAAAAIHRAALEMTDEFGFDGWTMDHLADRVGVSRRTLFNHVPSKMDAVLGPEQEPDPELLETFLGGGPTGHVGRDLGALVRTVLDAEPIDHDELVLVRHVLTTDKHVLDAARTRFKQIVVQLAELISERDGDQMTPELAGVVLHLVIVVFNASLDAYLANPSAGTVADHFTRIFDDLVDLF</sequence>